<dbReference type="SUPFAM" id="SSF50729">
    <property type="entry name" value="PH domain-like"/>
    <property type="match status" value="1"/>
</dbReference>
<dbReference type="PaxDb" id="2903-EOD20421"/>
<dbReference type="Pfam" id="PF00787">
    <property type="entry name" value="PX"/>
    <property type="match status" value="1"/>
</dbReference>
<dbReference type="Gene3D" id="2.30.29.30">
    <property type="entry name" value="Pleckstrin-homology domain (PH domain)/Phosphotyrosine-binding domain (PTB)"/>
    <property type="match status" value="1"/>
</dbReference>
<proteinExistence type="predicted"/>
<feature type="domain" description="PX" evidence="4">
    <location>
        <begin position="49"/>
        <end position="165"/>
    </location>
</feature>
<dbReference type="HOGENOM" id="CLU_535808_0_0_1"/>
<dbReference type="SUPFAM" id="SSF64268">
    <property type="entry name" value="PX domain"/>
    <property type="match status" value="1"/>
</dbReference>
<organism evidence="5 6">
    <name type="scientific">Emiliania huxleyi (strain CCMP1516)</name>
    <dbReference type="NCBI Taxonomy" id="280463"/>
    <lineage>
        <taxon>Eukaryota</taxon>
        <taxon>Haptista</taxon>
        <taxon>Haptophyta</taxon>
        <taxon>Prymnesiophyceae</taxon>
        <taxon>Isochrysidales</taxon>
        <taxon>Noelaerhabdaceae</taxon>
        <taxon>Emiliania</taxon>
    </lineage>
</organism>
<accession>A0A0D3JA86</accession>
<keyword evidence="1" id="KW-0175">Coiled coil</keyword>
<evidence type="ECO:0000259" key="4">
    <source>
        <dbReference type="PROSITE" id="PS50195"/>
    </source>
</evidence>
<dbReference type="CDD" id="cd06093">
    <property type="entry name" value="PX_domain"/>
    <property type="match status" value="1"/>
</dbReference>
<dbReference type="InterPro" id="IPR001683">
    <property type="entry name" value="PX_dom"/>
</dbReference>
<feature type="compositionally biased region" description="Basic and acidic residues" evidence="2">
    <location>
        <begin position="305"/>
        <end position="318"/>
    </location>
</feature>
<dbReference type="SMART" id="SM00233">
    <property type="entry name" value="PH"/>
    <property type="match status" value="1"/>
</dbReference>
<evidence type="ECO:0000313" key="5">
    <source>
        <dbReference type="EnsemblProtists" id="EOD20421"/>
    </source>
</evidence>
<dbReference type="AlphaFoldDB" id="A0A0D3JA86"/>
<feature type="compositionally biased region" description="Basic and acidic residues" evidence="2">
    <location>
        <begin position="1"/>
        <end position="15"/>
    </location>
</feature>
<evidence type="ECO:0000313" key="6">
    <source>
        <dbReference type="Proteomes" id="UP000013827"/>
    </source>
</evidence>
<evidence type="ECO:0000256" key="2">
    <source>
        <dbReference type="SAM" id="MobiDB-lite"/>
    </source>
</evidence>
<dbReference type="Gene3D" id="3.30.1520.10">
    <property type="entry name" value="Phox-like domain"/>
    <property type="match status" value="1"/>
</dbReference>
<dbReference type="KEGG" id="ehx:EMIHUDRAFT_101784"/>
<dbReference type="InterPro" id="IPR036871">
    <property type="entry name" value="PX_dom_sf"/>
</dbReference>
<feature type="region of interest" description="Disordered" evidence="2">
    <location>
        <begin position="300"/>
        <end position="322"/>
    </location>
</feature>
<dbReference type="RefSeq" id="XP_005772850.1">
    <property type="nucleotide sequence ID" value="XM_005772793.1"/>
</dbReference>
<dbReference type="CDD" id="cd00821">
    <property type="entry name" value="PH"/>
    <property type="match status" value="1"/>
</dbReference>
<dbReference type="SMART" id="SM00312">
    <property type="entry name" value="PX"/>
    <property type="match status" value="1"/>
</dbReference>
<dbReference type="STRING" id="2903.R1EBQ0"/>
<dbReference type="Proteomes" id="UP000013827">
    <property type="component" value="Unassembled WGS sequence"/>
</dbReference>
<name>A0A0D3JA86_EMIH1</name>
<evidence type="ECO:0000256" key="1">
    <source>
        <dbReference type="SAM" id="Coils"/>
    </source>
</evidence>
<reference evidence="5" key="2">
    <citation type="submission" date="2024-10" db="UniProtKB">
        <authorList>
            <consortium name="EnsemblProtists"/>
        </authorList>
    </citation>
    <scope>IDENTIFICATION</scope>
</reference>
<dbReference type="PROSITE" id="PS50003">
    <property type="entry name" value="PH_DOMAIN"/>
    <property type="match status" value="1"/>
</dbReference>
<feature type="domain" description="PH" evidence="3">
    <location>
        <begin position="335"/>
        <end position="476"/>
    </location>
</feature>
<protein>
    <recommendedName>
        <fullName evidence="7">PX domain-containing protein</fullName>
    </recommendedName>
</protein>
<evidence type="ECO:0000259" key="3">
    <source>
        <dbReference type="PROSITE" id="PS50003"/>
    </source>
</evidence>
<sequence length="509" mass="54742">MHPRPAEGVEPRGREQSTFASDATADVGAAVQCTEVGQDGHGRATAYARARRALTSCACSLPRARQTVTFFVFEVYKGAASWCVRRRYSDFNALWLKLCEAYGRQNVPILPPKQLVKNESEEFLEKRSHLLAHFLYELLEDRAVCRSLTRLRLAPAPLLPVCAFLECEAGAHLAASNAGIATCAAILLGELHAEEGQRSALEDELAAAAEACRAKLEIRAEAARAEAARRQVLALLWRKRGERLQRNALRMWRAGAGGWEAGLAPGPTPARPAAEGRREGAAVAAPGGVVPYRGSSLDEALGGDGFERSGRSSGRESGRSSFVARPSVAEAAGEELVMAGSLLKQGASRGPLGSRNYKRRHFELVSVAATGLAPVGTCLVYYDDLSKAALKGAHQSRWRERRIIPLDGASLSREREADGRDASMNLVERVQSWGKQAYRNALAEGPLHAPVNTWRLGADTAVELDAWAEALQRFAVATPPAVLTDRGIHGAAANALPSPNTPMSDEEAC</sequence>
<keyword evidence="6" id="KW-1185">Reference proteome</keyword>
<feature type="region of interest" description="Disordered" evidence="2">
    <location>
        <begin position="1"/>
        <end position="21"/>
    </location>
</feature>
<reference evidence="6" key="1">
    <citation type="journal article" date="2013" name="Nature">
        <title>Pan genome of the phytoplankton Emiliania underpins its global distribution.</title>
        <authorList>
            <person name="Read B.A."/>
            <person name="Kegel J."/>
            <person name="Klute M.J."/>
            <person name="Kuo A."/>
            <person name="Lefebvre S.C."/>
            <person name="Maumus F."/>
            <person name="Mayer C."/>
            <person name="Miller J."/>
            <person name="Monier A."/>
            <person name="Salamov A."/>
            <person name="Young J."/>
            <person name="Aguilar M."/>
            <person name="Claverie J.M."/>
            <person name="Frickenhaus S."/>
            <person name="Gonzalez K."/>
            <person name="Herman E.K."/>
            <person name="Lin Y.C."/>
            <person name="Napier J."/>
            <person name="Ogata H."/>
            <person name="Sarno A.F."/>
            <person name="Shmutz J."/>
            <person name="Schroeder D."/>
            <person name="de Vargas C."/>
            <person name="Verret F."/>
            <person name="von Dassow P."/>
            <person name="Valentin K."/>
            <person name="Van de Peer Y."/>
            <person name="Wheeler G."/>
            <person name="Dacks J.B."/>
            <person name="Delwiche C.F."/>
            <person name="Dyhrman S.T."/>
            <person name="Glockner G."/>
            <person name="John U."/>
            <person name="Richards T."/>
            <person name="Worden A.Z."/>
            <person name="Zhang X."/>
            <person name="Grigoriev I.V."/>
            <person name="Allen A.E."/>
            <person name="Bidle K."/>
            <person name="Borodovsky M."/>
            <person name="Bowler C."/>
            <person name="Brownlee C."/>
            <person name="Cock J.M."/>
            <person name="Elias M."/>
            <person name="Gladyshev V.N."/>
            <person name="Groth M."/>
            <person name="Guda C."/>
            <person name="Hadaegh A."/>
            <person name="Iglesias-Rodriguez M.D."/>
            <person name="Jenkins J."/>
            <person name="Jones B.M."/>
            <person name="Lawson T."/>
            <person name="Leese F."/>
            <person name="Lindquist E."/>
            <person name="Lobanov A."/>
            <person name="Lomsadze A."/>
            <person name="Malik S.B."/>
            <person name="Marsh M.E."/>
            <person name="Mackinder L."/>
            <person name="Mock T."/>
            <person name="Mueller-Roeber B."/>
            <person name="Pagarete A."/>
            <person name="Parker M."/>
            <person name="Probert I."/>
            <person name="Quesneville H."/>
            <person name="Raines C."/>
            <person name="Rensing S.A."/>
            <person name="Riano-Pachon D.M."/>
            <person name="Richier S."/>
            <person name="Rokitta S."/>
            <person name="Shiraiwa Y."/>
            <person name="Soanes D.M."/>
            <person name="van der Giezen M."/>
            <person name="Wahlund T.M."/>
            <person name="Williams B."/>
            <person name="Wilson W."/>
            <person name="Wolfe G."/>
            <person name="Wurch L.L."/>
        </authorList>
    </citation>
    <scope>NUCLEOTIDE SEQUENCE</scope>
</reference>
<dbReference type="GO" id="GO:0035091">
    <property type="term" value="F:phosphatidylinositol binding"/>
    <property type="evidence" value="ECO:0007669"/>
    <property type="project" value="InterPro"/>
</dbReference>
<dbReference type="InterPro" id="IPR011993">
    <property type="entry name" value="PH-like_dom_sf"/>
</dbReference>
<dbReference type="PROSITE" id="PS50195">
    <property type="entry name" value="PX"/>
    <property type="match status" value="1"/>
</dbReference>
<feature type="coiled-coil region" evidence="1">
    <location>
        <begin position="191"/>
        <end position="226"/>
    </location>
</feature>
<dbReference type="InterPro" id="IPR001849">
    <property type="entry name" value="PH_domain"/>
</dbReference>
<evidence type="ECO:0008006" key="7">
    <source>
        <dbReference type="Google" id="ProtNLM"/>
    </source>
</evidence>
<dbReference type="GeneID" id="17265967"/>
<dbReference type="EnsemblProtists" id="EOD20421">
    <property type="protein sequence ID" value="EOD20421"/>
    <property type="gene ID" value="EMIHUDRAFT_101784"/>
</dbReference>